<dbReference type="EMBL" id="UGSQ01000003">
    <property type="protein sequence ID" value="SUB28214.1"/>
    <property type="molecule type" value="Genomic_DNA"/>
</dbReference>
<organism evidence="2 4">
    <name type="scientific">Avibacterium gallinarum</name>
    <name type="common">Pasteurella gallinarum</name>
    <dbReference type="NCBI Taxonomy" id="755"/>
    <lineage>
        <taxon>Bacteria</taxon>
        <taxon>Pseudomonadati</taxon>
        <taxon>Pseudomonadota</taxon>
        <taxon>Gammaproteobacteria</taxon>
        <taxon>Pasteurellales</taxon>
        <taxon>Pasteurellaceae</taxon>
        <taxon>Avibacterium</taxon>
    </lineage>
</organism>
<evidence type="ECO:0000313" key="2">
    <source>
        <dbReference type="EMBL" id="SUB28214.1"/>
    </source>
</evidence>
<dbReference type="Pfam" id="PF00550">
    <property type="entry name" value="PP-binding"/>
    <property type="match status" value="1"/>
</dbReference>
<evidence type="ECO:0000313" key="4">
    <source>
        <dbReference type="Proteomes" id="UP000255113"/>
    </source>
</evidence>
<evidence type="ECO:0000313" key="5">
    <source>
        <dbReference type="Proteomes" id="UP000294683"/>
    </source>
</evidence>
<name>A0A379AZF7_AVIGA</name>
<gene>
    <name evidence="2" type="primary">acpP_1</name>
    <name evidence="3" type="ORF">EV689_103176</name>
    <name evidence="2" type="ORF">NCTC11188_02121</name>
</gene>
<dbReference type="InterPro" id="IPR009081">
    <property type="entry name" value="PP-bd_ACP"/>
</dbReference>
<dbReference type="PROSITE" id="PS50075">
    <property type="entry name" value="CARRIER"/>
    <property type="match status" value="1"/>
</dbReference>
<keyword evidence="5" id="KW-1185">Reference proteome</keyword>
<accession>A0A379AZF7</accession>
<evidence type="ECO:0000313" key="3">
    <source>
        <dbReference type="EMBL" id="TDP29257.1"/>
    </source>
</evidence>
<dbReference type="NCBIfam" id="NF003757">
    <property type="entry name" value="PRK05350.1"/>
    <property type="match status" value="1"/>
</dbReference>
<reference evidence="3 5" key="2">
    <citation type="submission" date="2019-03" db="EMBL/GenBank/DDBJ databases">
        <title>Genomic Encyclopedia of Type Strains, Phase IV (KMG-IV): sequencing the most valuable type-strain genomes for metagenomic binning, comparative biology and taxonomic classification.</title>
        <authorList>
            <person name="Goeker M."/>
        </authorList>
    </citation>
    <scope>NUCLEOTIDE SEQUENCE [LARGE SCALE GENOMIC DNA]</scope>
    <source>
        <strain evidence="3 5">DSM 17481</strain>
    </source>
</reference>
<dbReference type="InterPro" id="IPR036736">
    <property type="entry name" value="ACP-like_sf"/>
</dbReference>
<feature type="domain" description="Carrier" evidence="1">
    <location>
        <begin position="1"/>
        <end position="80"/>
    </location>
</feature>
<dbReference type="Proteomes" id="UP000294683">
    <property type="component" value="Unassembled WGS sequence"/>
</dbReference>
<sequence length="93" mass="10621">MMTEQQIQDLLSEALVSLFEIDPNKVTPETNLYEDLEIDSIDAIDLIDYIKRNTGYKVKPEDFRNVRTVNDVVQAVLKMSQEAQQATDDSQNA</sequence>
<dbReference type="Proteomes" id="UP000255113">
    <property type="component" value="Unassembled WGS sequence"/>
</dbReference>
<proteinExistence type="predicted"/>
<evidence type="ECO:0000259" key="1">
    <source>
        <dbReference type="PROSITE" id="PS50075"/>
    </source>
</evidence>
<protein>
    <submittedName>
        <fullName evidence="2">Acyl carrier protein</fullName>
    </submittedName>
</protein>
<dbReference type="EMBL" id="SNXJ01000003">
    <property type="protein sequence ID" value="TDP29257.1"/>
    <property type="molecule type" value="Genomic_DNA"/>
</dbReference>
<reference evidence="2 4" key="1">
    <citation type="submission" date="2018-06" db="EMBL/GenBank/DDBJ databases">
        <authorList>
            <consortium name="Pathogen Informatics"/>
            <person name="Doyle S."/>
        </authorList>
    </citation>
    <scope>NUCLEOTIDE SEQUENCE [LARGE SCALE GENOMIC DNA]</scope>
    <source>
        <strain evidence="2 4">NCTC11188</strain>
    </source>
</reference>
<dbReference type="AlphaFoldDB" id="A0A379AZF7"/>
<dbReference type="Gene3D" id="1.10.1200.10">
    <property type="entry name" value="ACP-like"/>
    <property type="match status" value="1"/>
</dbReference>
<dbReference type="SUPFAM" id="SSF47336">
    <property type="entry name" value="ACP-like"/>
    <property type="match status" value="1"/>
</dbReference>